<keyword evidence="3" id="KW-1185">Reference proteome</keyword>
<reference evidence="2 3" key="1">
    <citation type="journal article" date="2019" name="Commun. Biol.">
        <title>The bagworm genome reveals a unique fibroin gene that provides high tensile strength.</title>
        <authorList>
            <person name="Kono N."/>
            <person name="Nakamura H."/>
            <person name="Ohtoshi R."/>
            <person name="Tomita M."/>
            <person name="Numata K."/>
            <person name="Arakawa K."/>
        </authorList>
    </citation>
    <scope>NUCLEOTIDE SEQUENCE [LARGE SCALE GENOMIC DNA]</scope>
</reference>
<organism evidence="2 3">
    <name type="scientific">Eumeta variegata</name>
    <name type="common">Bagworm moth</name>
    <name type="synonym">Eumeta japonica</name>
    <dbReference type="NCBI Taxonomy" id="151549"/>
    <lineage>
        <taxon>Eukaryota</taxon>
        <taxon>Metazoa</taxon>
        <taxon>Ecdysozoa</taxon>
        <taxon>Arthropoda</taxon>
        <taxon>Hexapoda</taxon>
        <taxon>Insecta</taxon>
        <taxon>Pterygota</taxon>
        <taxon>Neoptera</taxon>
        <taxon>Endopterygota</taxon>
        <taxon>Lepidoptera</taxon>
        <taxon>Glossata</taxon>
        <taxon>Ditrysia</taxon>
        <taxon>Tineoidea</taxon>
        <taxon>Psychidae</taxon>
        <taxon>Oiketicinae</taxon>
        <taxon>Eumeta</taxon>
    </lineage>
</organism>
<dbReference type="EMBL" id="BGZK01000267">
    <property type="protein sequence ID" value="GBP32914.1"/>
    <property type="molecule type" value="Genomic_DNA"/>
</dbReference>
<evidence type="ECO:0000313" key="3">
    <source>
        <dbReference type="Proteomes" id="UP000299102"/>
    </source>
</evidence>
<comment type="caution">
    <text evidence="2">The sequence shown here is derived from an EMBL/GenBank/DDBJ whole genome shotgun (WGS) entry which is preliminary data.</text>
</comment>
<dbReference type="Proteomes" id="UP000299102">
    <property type="component" value="Unassembled WGS sequence"/>
</dbReference>
<name>A0A4C1V4I3_EUMVA</name>
<proteinExistence type="predicted"/>
<feature type="compositionally biased region" description="Basic residues" evidence="1">
    <location>
        <begin position="47"/>
        <end position="63"/>
    </location>
</feature>
<gene>
    <name evidence="2" type="ORF">EVAR_20091_1</name>
</gene>
<sequence length="133" mass="15033">MIFSRYNINDNVRFPALSDNSDRTTSTSPQLEVPASSRPSRAIGSARSKKRRKTAAVRCPRRPRPAESIAAPRESPPNSPSSKQYNSSRLMLKKEMQCQVNSHGIKQPMIYYTTKEKNDNGVVWIATLVRKKI</sequence>
<dbReference type="AlphaFoldDB" id="A0A4C1V4I3"/>
<protein>
    <submittedName>
        <fullName evidence="2">Uncharacterized protein</fullName>
    </submittedName>
</protein>
<evidence type="ECO:0000256" key="1">
    <source>
        <dbReference type="SAM" id="MobiDB-lite"/>
    </source>
</evidence>
<accession>A0A4C1V4I3</accession>
<evidence type="ECO:0000313" key="2">
    <source>
        <dbReference type="EMBL" id="GBP32914.1"/>
    </source>
</evidence>
<feature type="region of interest" description="Disordered" evidence="1">
    <location>
        <begin position="13"/>
        <end position="89"/>
    </location>
</feature>
<feature type="compositionally biased region" description="Polar residues" evidence="1">
    <location>
        <begin position="80"/>
        <end position="89"/>
    </location>
</feature>